<organism evidence="1 2">
    <name type="scientific">Streptomyces alboflavus</name>
    <dbReference type="NCBI Taxonomy" id="67267"/>
    <lineage>
        <taxon>Bacteria</taxon>
        <taxon>Bacillati</taxon>
        <taxon>Actinomycetota</taxon>
        <taxon>Actinomycetes</taxon>
        <taxon>Kitasatosporales</taxon>
        <taxon>Streptomycetaceae</taxon>
        <taxon>Streptomyces</taxon>
    </lineage>
</organism>
<dbReference type="Proteomes" id="UP000195880">
    <property type="component" value="Plasmid pMDJK44.1"/>
</dbReference>
<evidence type="ECO:0000313" key="2">
    <source>
        <dbReference type="Proteomes" id="UP000195880"/>
    </source>
</evidence>
<proteinExistence type="predicted"/>
<evidence type="ECO:0000313" key="1">
    <source>
        <dbReference type="EMBL" id="ATM24748.1"/>
    </source>
</evidence>
<name>A0A291W408_9ACTN</name>
<geneLocation type="plasmid" evidence="2">
    <name>pmdjk44.1</name>
</geneLocation>
<accession>A0A291W408</accession>
<dbReference type="AlphaFoldDB" id="A0A291W408"/>
<dbReference type="RefSeq" id="WP_100112556.1">
    <property type="nucleotide sequence ID" value="NZ_CP023976.1"/>
</dbReference>
<reference evidence="1 2" key="1">
    <citation type="submission" date="2017-10" db="EMBL/GenBank/DDBJ databases">
        <title>Streptomyces alboflavus Genome sequencing and assembly.</title>
        <authorList>
            <person name="Wang Y."/>
            <person name="Du B."/>
            <person name="Ding Y."/>
            <person name="Liu H."/>
            <person name="Hou Q."/>
            <person name="Liu K."/>
            <person name="Wang C."/>
            <person name="Yao L."/>
        </authorList>
    </citation>
    <scope>NUCLEOTIDE SEQUENCE [LARGE SCALE GENOMIC DNA]</scope>
    <source>
        <strain evidence="1 2">MDJK44</strain>
        <plasmid evidence="2">Plasmid pmdjk44.1</plasmid>
    </source>
</reference>
<keyword evidence="2" id="KW-1185">Reference proteome</keyword>
<protein>
    <submittedName>
        <fullName evidence="1">Uncharacterized protein</fullName>
    </submittedName>
</protein>
<sequence length="496" mass="54391">MSHTLSVADYRTLLHDALSAALAADTPSLCAPMMYTPNTHRAALYADSTVVRGSTGQGKTFWARALTDPQLRAVAAREYRMPRLERTEPVTGFSAHPDTFQPSAGELHALTGLGVQPTALWSAVALTAFGVPDLAALTTWTERVDWLVRNPGAVERSLTELEAAARTADTVRLVLFDALDQLHPDRAQAEHLASGMLNLSLTLSRRTTRLRTKIFIRPDMLDGALTGVPRAERAFLTARAADLSWGRTDYLGRTSRTALYGLFFHLLGNHDSTEAAAFRAAWPTWVPSGDGRFLAPTELGCDPKTQEDVFSTLVGRFMGDNARKGYTYTYLSCHLQDAQGTVTPRPFLTALATALKSTGRDHPEHDRPLHYDDLRRGVCTGARADELHQALPWVRLALEPLAGQQLPIWEEEVVGLWENAELADRIQELSTRVTSDVGRVRTGPSHPTSYPLLLEELIEAGVLDRRTNGQLDMPGVYRIAYGLGRLGGVRRAAPAA</sequence>
<keyword evidence="1" id="KW-0614">Plasmid</keyword>
<dbReference type="OrthoDB" id="8444549at2"/>
<dbReference type="EMBL" id="CP023976">
    <property type="protein sequence ID" value="ATM24748.1"/>
    <property type="molecule type" value="Genomic_DNA"/>
</dbReference>
<dbReference type="KEGG" id="salf:SMD44_p10249"/>
<gene>
    <name evidence="1" type="ORF">SMD44_p10249</name>
</gene>